<name>A0A559JVT4_9BACL</name>
<dbReference type="EMBL" id="VNJI01000061">
    <property type="protein sequence ID" value="TVY04012.1"/>
    <property type="molecule type" value="Genomic_DNA"/>
</dbReference>
<evidence type="ECO:0000259" key="1">
    <source>
        <dbReference type="Pfam" id="PF20229"/>
    </source>
</evidence>
<reference evidence="2 3" key="1">
    <citation type="submission" date="2019-07" db="EMBL/GenBank/DDBJ databases">
        <authorList>
            <person name="Kim J."/>
        </authorList>
    </citation>
    <scope>NUCLEOTIDE SEQUENCE [LARGE SCALE GENOMIC DNA]</scope>
    <source>
        <strain evidence="2 3">JC52</strain>
    </source>
</reference>
<comment type="caution">
    <text evidence="2">The sequence shown here is derived from an EMBL/GenBank/DDBJ whole genome shotgun (WGS) entry which is preliminary data.</text>
</comment>
<sequence>MHEWLLLSYKIPRQPTTPRVYVWRKLKKLAAILVFDAIWVLPYTSRSFEQFQWLAAEIIELGGKAHVWKSSAVLSGQEEALIQQFTQQTDSAYEEIWNAIQLKDADLNVLSRKYQQIMQHDHFQSIIGKKVREALLASRGGDDR</sequence>
<dbReference type="Pfam" id="PF20229">
    <property type="entry name" value="ChrB_N"/>
    <property type="match status" value="1"/>
</dbReference>
<dbReference type="RefSeq" id="WP_144854162.1">
    <property type="nucleotide sequence ID" value="NZ_VNJI01000061.1"/>
</dbReference>
<gene>
    <name evidence="2" type="ORF">FPZ49_30885</name>
</gene>
<feature type="domain" description="ChrB N-terminal" evidence="1">
    <location>
        <begin position="19"/>
        <end position="98"/>
    </location>
</feature>
<dbReference type="OrthoDB" id="9784302at2"/>
<organism evidence="2 3">
    <name type="scientific">Paenibacillus cremeus</name>
    <dbReference type="NCBI Taxonomy" id="2163881"/>
    <lineage>
        <taxon>Bacteria</taxon>
        <taxon>Bacillati</taxon>
        <taxon>Bacillota</taxon>
        <taxon>Bacilli</taxon>
        <taxon>Bacillales</taxon>
        <taxon>Paenibacillaceae</taxon>
        <taxon>Paenibacillus</taxon>
    </lineage>
</organism>
<dbReference type="InterPro" id="IPR046858">
    <property type="entry name" value="ChrB_N"/>
</dbReference>
<evidence type="ECO:0000313" key="2">
    <source>
        <dbReference type="EMBL" id="TVY04012.1"/>
    </source>
</evidence>
<evidence type="ECO:0000313" key="3">
    <source>
        <dbReference type="Proteomes" id="UP000317036"/>
    </source>
</evidence>
<proteinExistence type="predicted"/>
<accession>A0A559JVT4</accession>
<dbReference type="Proteomes" id="UP000317036">
    <property type="component" value="Unassembled WGS sequence"/>
</dbReference>
<protein>
    <submittedName>
        <fullName evidence="2">ChrB protein</fullName>
    </submittedName>
</protein>
<keyword evidence="3" id="KW-1185">Reference proteome</keyword>
<dbReference type="AlphaFoldDB" id="A0A559JVT4"/>